<proteinExistence type="predicted"/>
<dbReference type="InterPro" id="IPR003428">
    <property type="entry name" value="MAM33"/>
</dbReference>
<reference evidence="1 2" key="1">
    <citation type="journal article" date="2016" name="Proc. Natl. Acad. Sci. U.S.A.">
        <title>Comparative genomics of biotechnologically important yeasts.</title>
        <authorList>
            <person name="Riley R."/>
            <person name="Haridas S."/>
            <person name="Wolfe K.H."/>
            <person name="Lopes M.R."/>
            <person name="Hittinger C.T."/>
            <person name="Goeker M."/>
            <person name="Salamov A.A."/>
            <person name="Wisecaver J.H."/>
            <person name="Long T.M."/>
            <person name="Calvey C.H."/>
            <person name="Aerts A.L."/>
            <person name="Barry K.W."/>
            <person name="Choi C."/>
            <person name="Clum A."/>
            <person name="Coughlan A.Y."/>
            <person name="Deshpande S."/>
            <person name="Douglass A.P."/>
            <person name="Hanson S.J."/>
            <person name="Klenk H.-P."/>
            <person name="LaButti K.M."/>
            <person name="Lapidus A."/>
            <person name="Lindquist E.A."/>
            <person name="Lipzen A.M."/>
            <person name="Meier-Kolthoff J.P."/>
            <person name="Ohm R.A."/>
            <person name="Otillar R.P."/>
            <person name="Pangilinan J.L."/>
            <person name="Peng Y."/>
            <person name="Rokas A."/>
            <person name="Rosa C.A."/>
            <person name="Scheuner C."/>
            <person name="Sibirny A.A."/>
            <person name="Slot J.C."/>
            <person name="Stielow J.B."/>
            <person name="Sun H."/>
            <person name="Kurtzman C.P."/>
            <person name="Blackwell M."/>
            <person name="Grigoriev I.V."/>
            <person name="Jeffries T.W."/>
        </authorList>
    </citation>
    <scope>NUCLEOTIDE SEQUENCE [LARGE SCALE GENOMIC DNA]</scope>
    <source>
        <strain evidence="1 2">NRRL Y-11557</strain>
    </source>
</reference>
<dbReference type="SUPFAM" id="SSF54529">
    <property type="entry name" value="Mitochondrial glycoprotein MAM33-like"/>
    <property type="match status" value="1"/>
</dbReference>
<keyword evidence="2" id="KW-1185">Reference proteome</keyword>
<dbReference type="STRING" id="675824.A0A1E3QAL9"/>
<sequence>MSSRMFLRAATRAAKVPRVQIGNILRQQAIVSKVRTFSAVPVVAAKHAGGKVSKKEKRAPISPRDELVSILSDELSFEDTQAKEEESTSGLVEILDGHGFELVDTPDVDNVTLKKTIEDGTEILVKFVPSDVNSYTGESPYGEDDFSEEFENEKDLEEGEELDEEFNEGYLPTKIYITKPGKGTVVIDANSEPENLAIEQVTFFKDSAIALSDDALAEQTRKNVYWGPPFQNLDHRLQDAYYSYLESVGLDGEIGEFICSYSKVKEGQLYRKSLEDVKKFFES</sequence>
<gene>
    <name evidence="1" type="ORF">LIPSTDRAFT_2599</name>
</gene>
<accession>A0A1E3QAL9</accession>
<evidence type="ECO:0008006" key="3">
    <source>
        <dbReference type="Google" id="ProtNLM"/>
    </source>
</evidence>
<dbReference type="PANTHER" id="PTHR10826:SF1">
    <property type="entry name" value="COMPLEMENT COMPONENT 1 Q SUBCOMPONENT-BINDING PROTEIN, MITOCHONDRIAL"/>
    <property type="match status" value="1"/>
</dbReference>
<dbReference type="InterPro" id="IPR036561">
    <property type="entry name" value="MAM33_sf"/>
</dbReference>
<evidence type="ECO:0000313" key="1">
    <source>
        <dbReference type="EMBL" id="ODQ74618.1"/>
    </source>
</evidence>
<dbReference type="Gene3D" id="3.10.280.10">
    <property type="entry name" value="Mitochondrial glycoprotein"/>
    <property type="match status" value="1"/>
</dbReference>
<name>A0A1E3QAL9_LIPST</name>
<dbReference type="Proteomes" id="UP000094385">
    <property type="component" value="Unassembled WGS sequence"/>
</dbReference>
<dbReference type="EMBL" id="KV454292">
    <property type="protein sequence ID" value="ODQ74618.1"/>
    <property type="molecule type" value="Genomic_DNA"/>
</dbReference>
<dbReference type="AlphaFoldDB" id="A0A1E3QAL9"/>
<dbReference type="PANTHER" id="PTHR10826">
    <property type="entry name" value="COMPLEMENT COMPONENT 1"/>
    <property type="match status" value="1"/>
</dbReference>
<evidence type="ECO:0000313" key="2">
    <source>
        <dbReference type="Proteomes" id="UP000094385"/>
    </source>
</evidence>
<dbReference type="GO" id="GO:0005759">
    <property type="term" value="C:mitochondrial matrix"/>
    <property type="evidence" value="ECO:0007669"/>
    <property type="project" value="InterPro"/>
</dbReference>
<dbReference type="Pfam" id="PF02330">
    <property type="entry name" value="MAM33"/>
    <property type="match status" value="1"/>
</dbReference>
<organism evidence="1 2">
    <name type="scientific">Lipomyces starkeyi NRRL Y-11557</name>
    <dbReference type="NCBI Taxonomy" id="675824"/>
    <lineage>
        <taxon>Eukaryota</taxon>
        <taxon>Fungi</taxon>
        <taxon>Dikarya</taxon>
        <taxon>Ascomycota</taxon>
        <taxon>Saccharomycotina</taxon>
        <taxon>Lipomycetes</taxon>
        <taxon>Lipomycetales</taxon>
        <taxon>Lipomycetaceae</taxon>
        <taxon>Lipomyces</taxon>
    </lineage>
</organism>
<protein>
    <recommendedName>
        <fullName evidence="3">Mitochondrial acidic protein MAM33</fullName>
    </recommendedName>
</protein>
<dbReference type="OrthoDB" id="278212at2759"/>